<gene>
    <name evidence="1" type="ORF">S01H4_30462</name>
</gene>
<feature type="non-terminal residue" evidence="1">
    <location>
        <position position="42"/>
    </location>
</feature>
<comment type="caution">
    <text evidence="1">The sequence shown here is derived from an EMBL/GenBank/DDBJ whole genome shotgun (WGS) entry which is preliminary data.</text>
</comment>
<organism evidence="1">
    <name type="scientific">marine sediment metagenome</name>
    <dbReference type="NCBI Taxonomy" id="412755"/>
    <lineage>
        <taxon>unclassified sequences</taxon>
        <taxon>metagenomes</taxon>
        <taxon>ecological metagenomes</taxon>
    </lineage>
</organism>
<evidence type="ECO:0000313" key="1">
    <source>
        <dbReference type="EMBL" id="GAG88058.1"/>
    </source>
</evidence>
<proteinExistence type="predicted"/>
<dbReference type="EMBL" id="BART01015725">
    <property type="protein sequence ID" value="GAG88058.1"/>
    <property type="molecule type" value="Genomic_DNA"/>
</dbReference>
<sequence>MDENRVKLIRETKLIKSGILRGLINVNQGLSLLGQSVKLLIQ</sequence>
<reference evidence="1" key="1">
    <citation type="journal article" date="2014" name="Front. Microbiol.">
        <title>High frequency of phylogenetically diverse reductive dehalogenase-homologous genes in deep subseafloor sedimentary metagenomes.</title>
        <authorList>
            <person name="Kawai M."/>
            <person name="Futagami T."/>
            <person name="Toyoda A."/>
            <person name="Takaki Y."/>
            <person name="Nishi S."/>
            <person name="Hori S."/>
            <person name="Arai W."/>
            <person name="Tsubouchi T."/>
            <person name="Morono Y."/>
            <person name="Uchiyama I."/>
            <person name="Ito T."/>
            <person name="Fujiyama A."/>
            <person name="Inagaki F."/>
            <person name="Takami H."/>
        </authorList>
    </citation>
    <scope>NUCLEOTIDE SEQUENCE</scope>
    <source>
        <strain evidence="1">Expedition CK06-06</strain>
    </source>
</reference>
<protein>
    <submittedName>
        <fullName evidence="1">Uncharacterized protein</fullName>
    </submittedName>
</protein>
<name>X1BV55_9ZZZZ</name>
<accession>X1BV55</accession>
<dbReference type="AlphaFoldDB" id="X1BV55"/>